<organism evidence="2 3">
    <name type="scientific">Candidatus Roizmanbacteria bacterium RIFCSPLOWO2_01_FULL_38_12</name>
    <dbReference type="NCBI Taxonomy" id="1802061"/>
    <lineage>
        <taxon>Bacteria</taxon>
        <taxon>Candidatus Roizmaniibacteriota</taxon>
    </lineage>
</organism>
<dbReference type="EMBL" id="MGAL01000035">
    <property type="protein sequence ID" value="OGK47206.1"/>
    <property type="molecule type" value="Genomic_DNA"/>
</dbReference>
<feature type="chain" id="PRO_5009529377" description="Mannosyl-glycoprotein endo-beta-N-acetylglucosamidase-like domain-containing protein" evidence="1">
    <location>
        <begin position="24"/>
        <end position="190"/>
    </location>
</feature>
<proteinExistence type="predicted"/>
<evidence type="ECO:0000313" key="2">
    <source>
        <dbReference type="EMBL" id="OGK47206.1"/>
    </source>
</evidence>
<evidence type="ECO:0000313" key="3">
    <source>
        <dbReference type="Proteomes" id="UP000177141"/>
    </source>
</evidence>
<name>A0A1F7IV25_9BACT</name>
<gene>
    <name evidence="2" type="ORF">A3A93_04215</name>
</gene>
<dbReference type="STRING" id="1802061.A3A93_04215"/>
<evidence type="ECO:0000256" key="1">
    <source>
        <dbReference type="SAM" id="SignalP"/>
    </source>
</evidence>
<keyword evidence="1" id="KW-0732">Signal</keyword>
<evidence type="ECO:0008006" key="4">
    <source>
        <dbReference type="Google" id="ProtNLM"/>
    </source>
</evidence>
<accession>A0A1F7IV25</accession>
<feature type="signal peptide" evidence="1">
    <location>
        <begin position="1"/>
        <end position="23"/>
    </location>
</feature>
<dbReference type="Proteomes" id="UP000177141">
    <property type="component" value="Unassembled WGS sequence"/>
</dbReference>
<comment type="caution">
    <text evidence="2">The sequence shown here is derived from an EMBL/GenBank/DDBJ whole genome shotgun (WGS) entry which is preliminary data.</text>
</comment>
<reference evidence="2 3" key="1">
    <citation type="journal article" date="2016" name="Nat. Commun.">
        <title>Thousands of microbial genomes shed light on interconnected biogeochemical processes in an aquifer system.</title>
        <authorList>
            <person name="Anantharaman K."/>
            <person name="Brown C.T."/>
            <person name="Hug L.A."/>
            <person name="Sharon I."/>
            <person name="Castelle C.J."/>
            <person name="Probst A.J."/>
            <person name="Thomas B.C."/>
            <person name="Singh A."/>
            <person name="Wilkins M.J."/>
            <person name="Karaoz U."/>
            <person name="Brodie E.L."/>
            <person name="Williams K.H."/>
            <person name="Hubbard S.S."/>
            <person name="Banfield J.F."/>
        </authorList>
    </citation>
    <scope>NUCLEOTIDE SEQUENCE [LARGE SCALE GENOMIC DNA]</scope>
</reference>
<dbReference type="AlphaFoldDB" id="A0A1F7IV25"/>
<protein>
    <recommendedName>
        <fullName evidence="4">Mannosyl-glycoprotein endo-beta-N-acetylglucosamidase-like domain-containing protein</fullName>
    </recommendedName>
</protein>
<sequence length="190" mass="21030">MGKINLIVVFLVLLFCFPRSVSASVKEAGASASVMPKNVKSFSNQIDEDTNIKRKVIREVLTNYNSPLSVETDAFVDTCTKYDIDCYLLPSIAGLESTFGKNILGDSFNPFGWGGGTIYFKSWADGIDQVGAGLSQNYIAKGADTIEKMGPIYAASPTWSVRVRFFHNEFKRVEAEKQLYFSKLAVELKP</sequence>